<protein>
    <submittedName>
        <fullName evidence="2">Uncharacterized protein</fullName>
    </submittedName>
</protein>
<dbReference type="EMBL" id="DVLW01000006">
    <property type="protein sequence ID" value="HIT93574.1"/>
    <property type="molecule type" value="Genomic_DNA"/>
</dbReference>
<reference evidence="2" key="2">
    <citation type="journal article" date="2021" name="PeerJ">
        <title>Extensive microbial diversity within the chicken gut microbiome revealed by metagenomics and culture.</title>
        <authorList>
            <person name="Gilroy R."/>
            <person name="Ravi A."/>
            <person name="Getino M."/>
            <person name="Pursley I."/>
            <person name="Horton D.L."/>
            <person name="Alikhan N.F."/>
            <person name="Baker D."/>
            <person name="Gharbi K."/>
            <person name="Hall N."/>
            <person name="Watson M."/>
            <person name="Adriaenssens E.M."/>
            <person name="Foster-Nyarko E."/>
            <person name="Jarju S."/>
            <person name="Secka A."/>
            <person name="Antonio M."/>
            <person name="Oren A."/>
            <person name="Chaudhuri R.R."/>
            <person name="La Ragione R."/>
            <person name="Hildebrand F."/>
            <person name="Pallen M.J."/>
        </authorList>
    </citation>
    <scope>NUCLEOTIDE SEQUENCE</scope>
    <source>
        <strain evidence="2">ChiBcec7-5410</strain>
    </source>
</reference>
<evidence type="ECO:0000313" key="3">
    <source>
        <dbReference type="Proteomes" id="UP000824160"/>
    </source>
</evidence>
<keyword evidence="1" id="KW-1133">Transmembrane helix</keyword>
<organism evidence="2 3">
    <name type="scientific">Candidatus Faecivivens stercoripullorum</name>
    <dbReference type="NCBI Taxonomy" id="2840805"/>
    <lineage>
        <taxon>Bacteria</taxon>
        <taxon>Bacillati</taxon>
        <taxon>Bacillota</taxon>
        <taxon>Clostridia</taxon>
        <taxon>Eubacteriales</taxon>
        <taxon>Oscillospiraceae</taxon>
        <taxon>Oscillospiraceae incertae sedis</taxon>
        <taxon>Candidatus Faecivivens</taxon>
    </lineage>
</organism>
<accession>A0A9D1H6N7</accession>
<reference evidence="2" key="1">
    <citation type="submission" date="2020-10" db="EMBL/GenBank/DDBJ databases">
        <authorList>
            <person name="Gilroy R."/>
        </authorList>
    </citation>
    <scope>NUCLEOTIDE SEQUENCE</scope>
    <source>
        <strain evidence="2">ChiBcec7-5410</strain>
    </source>
</reference>
<keyword evidence="1" id="KW-0472">Membrane</keyword>
<feature type="transmembrane region" description="Helical" evidence="1">
    <location>
        <begin position="80"/>
        <end position="103"/>
    </location>
</feature>
<comment type="caution">
    <text evidence="2">The sequence shown here is derived from an EMBL/GenBank/DDBJ whole genome shotgun (WGS) entry which is preliminary data.</text>
</comment>
<keyword evidence="1" id="KW-0812">Transmembrane</keyword>
<proteinExistence type="predicted"/>
<name>A0A9D1H6N7_9FIRM</name>
<feature type="transmembrane region" description="Helical" evidence="1">
    <location>
        <begin position="47"/>
        <end position="68"/>
    </location>
</feature>
<feature type="transmembrane region" description="Helical" evidence="1">
    <location>
        <begin position="151"/>
        <end position="171"/>
    </location>
</feature>
<sequence>MQLIMGGIFLCAARLMVAGGLATLMLFIASVMFGCGMWRWRRVDSKCMTGIIPAVVLLLGGVTETWGYTAQVSQTVSLSVHGAATVIGTAAAIVLAMITFRVSAEICRNEGAKETAEILAQRQWWITIGYAACGGWVLIDLLTGWMPNIGVIMRIASILLDIFYLSALFQVRKVLE</sequence>
<evidence type="ECO:0000256" key="1">
    <source>
        <dbReference type="SAM" id="Phobius"/>
    </source>
</evidence>
<feature type="transmembrane region" description="Helical" evidence="1">
    <location>
        <begin position="124"/>
        <end position="145"/>
    </location>
</feature>
<feature type="transmembrane region" description="Helical" evidence="1">
    <location>
        <begin position="6"/>
        <end position="35"/>
    </location>
</feature>
<gene>
    <name evidence="2" type="ORF">IAC43_00145</name>
</gene>
<evidence type="ECO:0000313" key="2">
    <source>
        <dbReference type="EMBL" id="HIT93574.1"/>
    </source>
</evidence>
<dbReference type="AlphaFoldDB" id="A0A9D1H6N7"/>
<dbReference type="Proteomes" id="UP000824160">
    <property type="component" value="Unassembled WGS sequence"/>
</dbReference>